<proteinExistence type="predicted"/>
<evidence type="ECO:0000256" key="1">
    <source>
        <dbReference type="ARBA" id="ARBA00022679"/>
    </source>
</evidence>
<evidence type="ECO:0000256" key="3">
    <source>
        <dbReference type="SAM" id="MobiDB-lite"/>
    </source>
</evidence>
<evidence type="ECO:0000313" key="5">
    <source>
        <dbReference type="EMBL" id="AZG76527.1"/>
    </source>
</evidence>
<dbReference type="EMBL" id="CP034086">
    <property type="protein sequence ID" value="AZG76527.1"/>
    <property type="molecule type" value="Genomic_DNA"/>
</dbReference>
<feature type="active site" description="Proton acceptor; for dehydratase activity" evidence="2">
    <location>
        <position position="113"/>
    </location>
</feature>
<protein>
    <submittedName>
        <fullName evidence="5">4'-phosphopantetheinyl transferase superfamily protein</fullName>
    </submittedName>
</protein>
<feature type="domain" description="PKS/mFAS DH" evidence="4">
    <location>
        <begin position="81"/>
        <end position="379"/>
    </location>
</feature>
<evidence type="ECO:0000259" key="4">
    <source>
        <dbReference type="PROSITE" id="PS52019"/>
    </source>
</evidence>
<sequence>MSFERAKRVNGGDAPSWPATGEGGAPLIARMFEVQDAKELALAVEQPEEEAHLSERPSPMARAGAGSSDQIQEADTSEPRMPFIGSVLDYVPGERITIERKLSVDEDLYLADHAFVHAPGIKPTSACLPVVPMTMSLEIMAEAAACLAPGCGLIGFEDVRSVTWIDLADVDEVALNIVTQIVRHDAERGAFSISAAIYVEGKSSPAITATVLLGDRYLVELSPTFSDLSNARAHSLTADEIYAERHMFHGPSFQCLVGEFVLGDEGIVGELCVRSPEKLFGSTRSPQLLTDPCLLDAVGQIVGLWAMEQERYVFPIGLSKLEIYRPTPPVGTRAPVRVEILQSEGKTLVADVEVQDGEGGVWMRISGWRTWKFRWEKRLVDFRRQPDRHLLATPAPAPRFDGAISLMLSSAELKQFDPALLARYCMSADEMLTYKELERFPKRQRQWLYGRVTAKDAVRLWVAKRQQAEMLHPAAFAVSSDERGRPFVKPAPSWGSAPSVSISHCEERAIAVAHEHDIGVDIERIATRDVGVVEAFASAKEREMIGSFPVQERDAWLTRLWCAKEAVGKLLGVGLEGKPLAMEAAEMTGDGQIVLSHKDRNARARVSTIENDGFIIAYADLEQSVA</sequence>
<dbReference type="Gene3D" id="3.10.129.110">
    <property type="entry name" value="Polyketide synthase dehydratase"/>
    <property type="match status" value="1"/>
</dbReference>
<dbReference type="InterPro" id="IPR042104">
    <property type="entry name" value="PKS_dehydratase_sf"/>
</dbReference>
<dbReference type="SUPFAM" id="SSF56214">
    <property type="entry name" value="4'-phosphopantetheinyl transferase"/>
    <property type="match status" value="2"/>
</dbReference>
<feature type="region of interest" description="N-terminal hotdog fold" evidence="2">
    <location>
        <begin position="81"/>
        <end position="218"/>
    </location>
</feature>
<dbReference type="Gene3D" id="3.90.470.20">
    <property type="entry name" value="4'-phosphopantetheinyl transferase domain"/>
    <property type="match status" value="2"/>
</dbReference>
<feature type="region of interest" description="C-terminal hotdog fold" evidence="2">
    <location>
        <begin position="233"/>
        <end position="379"/>
    </location>
</feature>
<feature type="region of interest" description="Disordered" evidence="3">
    <location>
        <begin position="1"/>
        <end position="23"/>
    </location>
</feature>
<dbReference type="PROSITE" id="PS52019">
    <property type="entry name" value="PKS_MFAS_DH"/>
    <property type="match status" value="1"/>
</dbReference>
<reference evidence="5 6" key="1">
    <citation type="submission" date="2018-11" db="EMBL/GenBank/DDBJ databases">
        <title>Genome squencing of methanotrophic bacteria isolated from alkaline groundwater in Korea.</title>
        <authorList>
            <person name="Nguyen L.N."/>
        </authorList>
    </citation>
    <scope>NUCLEOTIDE SEQUENCE [LARGE SCALE GENOMIC DNA]</scope>
    <source>
        <strain evidence="5 6">GW6</strain>
    </source>
</reference>
<gene>
    <name evidence="5" type="ORF">EHO51_07175</name>
</gene>
<dbReference type="Pfam" id="PF01648">
    <property type="entry name" value="ACPS"/>
    <property type="match status" value="1"/>
</dbReference>
<dbReference type="InterPro" id="IPR049900">
    <property type="entry name" value="PKS_mFAS_DH"/>
</dbReference>
<keyword evidence="1 5" id="KW-0808">Transferase</keyword>
<dbReference type="KEGG" id="mros:EHO51_07175"/>
<dbReference type="RefSeq" id="WP_124738315.1">
    <property type="nucleotide sequence ID" value="NZ_CP034086.1"/>
</dbReference>
<evidence type="ECO:0000313" key="6">
    <source>
        <dbReference type="Proteomes" id="UP000273982"/>
    </source>
</evidence>
<dbReference type="Pfam" id="PF14765">
    <property type="entry name" value="PS-DH"/>
    <property type="match status" value="1"/>
</dbReference>
<dbReference type="InterPro" id="IPR049551">
    <property type="entry name" value="PKS_DH_C"/>
</dbReference>
<dbReference type="GO" id="GO:0008897">
    <property type="term" value="F:holo-[acyl-carrier-protein] synthase activity"/>
    <property type="evidence" value="ECO:0007669"/>
    <property type="project" value="InterPro"/>
</dbReference>
<dbReference type="Proteomes" id="UP000273982">
    <property type="component" value="Chromosome"/>
</dbReference>
<organism evidence="5 6">
    <name type="scientific">Methylocystis rosea</name>
    <dbReference type="NCBI Taxonomy" id="173366"/>
    <lineage>
        <taxon>Bacteria</taxon>
        <taxon>Pseudomonadati</taxon>
        <taxon>Pseudomonadota</taxon>
        <taxon>Alphaproteobacteria</taxon>
        <taxon>Hyphomicrobiales</taxon>
        <taxon>Methylocystaceae</taxon>
        <taxon>Methylocystis</taxon>
    </lineage>
</organism>
<evidence type="ECO:0000256" key="2">
    <source>
        <dbReference type="PROSITE-ProRule" id="PRU01363"/>
    </source>
</evidence>
<accession>A0A3G8M484</accession>
<dbReference type="InterPro" id="IPR037143">
    <property type="entry name" value="4-PPantetheinyl_Trfase_dom_sf"/>
</dbReference>
<name>A0A3G8M484_9HYPH</name>
<dbReference type="AlphaFoldDB" id="A0A3G8M484"/>
<dbReference type="InterPro" id="IPR008278">
    <property type="entry name" value="4-PPantetheinyl_Trfase_dom"/>
</dbReference>
<feature type="active site" description="Proton donor; for dehydratase activity" evidence="2">
    <location>
        <position position="296"/>
    </location>
</feature>
<dbReference type="GO" id="GO:0000287">
    <property type="term" value="F:magnesium ion binding"/>
    <property type="evidence" value="ECO:0007669"/>
    <property type="project" value="InterPro"/>
</dbReference>
<feature type="region of interest" description="Disordered" evidence="3">
    <location>
        <begin position="44"/>
        <end position="78"/>
    </location>
</feature>